<keyword evidence="3 8" id="KW-0547">Nucleotide-binding</keyword>
<dbReference type="RefSeq" id="WP_221441125.1">
    <property type="nucleotide sequence ID" value="NZ_JACHMM010000001.1"/>
</dbReference>
<evidence type="ECO:0000259" key="9">
    <source>
        <dbReference type="Pfam" id="PF02224"/>
    </source>
</evidence>
<keyword evidence="2 8" id="KW-0808">Transferase</keyword>
<dbReference type="EC" id="2.7.4.25" evidence="8"/>
<keyword evidence="4 8" id="KW-0418">Kinase</keyword>
<sequence length="234" mass="24381">MSDTPADVSARDLVVAIDGPSGSGKSTVARRVAASLGLRYLDTGAMYRAVTWWALEQGVDLADTERVAQLARELPLDQGLDPGTEAVSVAGTDVVAAIRTSRISAAVSAVATNLGVRTELVARQQAVARAGGVVIEGRDITTVVAPDAPVRVLLTADEQVRLSRRALEVHGSDDESAVDATRDQVVRRDADDSTVASFHEAADGVDVVDSSVLSLDETVAAVLKLVEARSGVRA</sequence>
<feature type="domain" description="Cytidylate kinase" evidence="9">
    <location>
        <begin position="15"/>
        <end position="227"/>
    </location>
</feature>
<evidence type="ECO:0000256" key="7">
    <source>
        <dbReference type="ARBA" id="ARBA00048478"/>
    </source>
</evidence>
<proteinExistence type="inferred from homology"/>
<dbReference type="SUPFAM" id="SSF52540">
    <property type="entry name" value="P-loop containing nucleoside triphosphate hydrolases"/>
    <property type="match status" value="1"/>
</dbReference>
<dbReference type="CDD" id="cd02020">
    <property type="entry name" value="CMPK"/>
    <property type="match status" value="1"/>
</dbReference>
<evidence type="ECO:0000256" key="4">
    <source>
        <dbReference type="ARBA" id="ARBA00022777"/>
    </source>
</evidence>
<dbReference type="InterPro" id="IPR011994">
    <property type="entry name" value="Cytidylate_kinase_dom"/>
</dbReference>
<keyword evidence="11" id="KW-1185">Reference proteome</keyword>
<protein>
    <recommendedName>
        <fullName evidence="8">Cytidylate kinase</fullName>
        <shortName evidence="8">CK</shortName>
        <ecNumber evidence="8">2.7.4.25</ecNumber>
    </recommendedName>
    <alternativeName>
        <fullName evidence="8">Cytidine monophosphate kinase</fullName>
        <shortName evidence="8">CMP kinase</shortName>
    </alternativeName>
</protein>
<name>A0A7W9GSR3_9ACTN</name>
<keyword evidence="8" id="KW-0963">Cytoplasm</keyword>
<accession>A0A7W9GSR3</accession>
<dbReference type="Pfam" id="PF02224">
    <property type="entry name" value="Cytidylate_kin"/>
    <property type="match status" value="1"/>
</dbReference>
<dbReference type="NCBIfam" id="TIGR00017">
    <property type="entry name" value="cmk"/>
    <property type="match status" value="1"/>
</dbReference>
<dbReference type="EMBL" id="JACHMM010000001">
    <property type="protein sequence ID" value="MBB5789363.1"/>
    <property type="molecule type" value="Genomic_DNA"/>
</dbReference>
<dbReference type="Gene3D" id="3.40.50.300">
    <property type="entry name" value="P-loop containing nucleotide triphosphate hydrolases"/>
    <property type="match status" value="1"/>
</dbReference>
<evidence type="ECO:0000256" key="5">
    <source>
        <dbReference type="ARBA" id="ARBA00022840"/>
    </source>
</evidence>
<dbReference type="GO" id="GO:0006220">
    <property type="term" value="P:pyrimidine nucleotide metabolic process"/>
    <property type="evidence" value="ECO:0007669"/>
    <property type="project" value="UniProtKB-UniRule"/>
</dbReference>
<comment type="subcellular location">
    <subcellularLocation>
        <location evidence="8">Cytoplasm</location>
    </subcellularLocation>
</comment>
<organism evidence="10 11">
    <name type="scientific">Jiangella mangrovi</name>
    <dbReference type="NCBI Taxonomy" id="1524084"/>
    <lineage>
        <taxon>Bacteria</taxon>
        <taxon>Bacillati</taxon>
        <taxon>Actinomycetota</taxon>
        <taxon>Actinomycetes</taxon>
        <taxon>Jiangellales</taxon>
        <taxon>Jiangellaceae</taxon>
        <taxon>Jiangella</taxon>
    </lineage>
</organism>
<evidence type="ECO:0000256" key="8">
    <source>
        <dbReference type="HAMAP-Rule" id="MF_00238"/>
    </source>
</evidence>
<gene>
    <name evidence="8" type="primary">cmk</name>
    <name evidence="10" type="ORF">HD601_003938</name>
</gene>
<keyword evidence="5 8" id="KW-0067">ATP-binding</keyword>
<dbReference type="GO" id="GO:0005737">
    <property type="term" value="C:cytoplasm"/>
    <property type="evidence" value="ECO:0007669"/>
    <property type="project" value="UniProtKB-SubCell"/>
</dbReference>
<dbReference type="GO" id="GO:0036431">
    <property type="term" value="F:dCMP kinase activity"/>
    <property type="evidence" value="ECO:0007669"/>
    <property type="project" value="InterPro"/>
</dbReference>
<comment type="catalytic activity">
    <reaction evidence="6 8">
        <text>dCMP + ATP = dCDP + ADP</text>
        <dbReference type="Rhea" id="RHEA:25094"/>
        <dbReference type="ChEBI" id="CHEBI:30616"/>
        <dbReference type="ChEBI" id="CHEBI:57566"/>
        <dbReference type="ChEBI" id="CHEBI:58593"/>
        <dbReference type="ChEBI" id="CHEBI:456216"/>
        <dbReference type="EC" id="2.7.4.25"/>
    </reaction>
</comment>
<comment type="similarity">
    <text evidence="1 8">Belongs to the cytidylate kinase family. Type 1 subfamily.</text>
</comment>
<dbReference type="InterPro" id="IPR027417">
    <property type="entry name" value="P-loop_NTPase"/>
</dbReference>
<dbReference type="Proteomes" id="UP000542813">
    <property type="component" value="Unassembled WGS sequence"/>
</dbReference>
<evidence type="ECO:0000256" key="3">
    <source>
        <dbReference type="ARBA" id="ARBA00022741"/>
    </source>
</evidence>
<dbReference type="HAMAP" id="MF_00238">
    <property type="entry name" value="Cytidyl_kinase_type1"/>
    <property type="match status" value="1"/>
</dbReference>
<evidence type="ECO:0000256" key="6">
    <source>
        <dbReference type="ARBA" id="ARBA00047615"/>
    </source>
</evidence>
<evidence type="ECO:0000256" key="1">
    <source>
        <dbReference type="ARBA" id="ARBA00009427"/>
    </source>
</evidence>
<comment type="catalytic activity">
    <reaction evidence="7 8">
        <text>CMP + ATP = CDP + ADP</text>
        <dbReference type="Rhea" id="RHEA:11600"/>
        <dbReference type="ChEBI" id="CHEBI:30616"/>
        <dbReference type="ChEBI" id="CHEBI:58069"/>
        <dbReference type="ChEBI" id="CHEBI:60377"/>
        <dbReference type="ChEBI" id="CHEBI:456216"/>
        <dbReference type="EC" id="2.7.4.25"/>
    </reaction>
</comment>
<evidence type="ECO:0000256" key="2">
    <source>
        <dbReference type="ARBA" id="ARBA00022679"/>
    </source>
</evidence>
<dbReference type="AlphaFoldDB" id="A0A7W9GSR3"/>
<reference evidence="10 11" key="1">
    <citation type="submission" date="2020-08" db="EMBL/GenBank/DDBJ databases">
        <title>Sequencing the genomes of 1000 actinobacteria strains.</title>
        <authorList>
            <person name="Klenk H.-P."/>
        </authorList>
    </citation>
    <scope>NUCLEOTIDE SEQUENCE [LARGE SCALE GENOMIC DNA]</scope>
    <source>
        <strain evidence="10 11">DSM 102122</strain>
    </source>
</reference>
<comment type="caution">
    <text evidence="10">The sequence shown here is derived from an EMBL/GenBank/DDBJ whole genome shotgun (WGS) entry which is preliminary data.</text>
</comment>
<evidence type="ECO:0000313" key="11">
    <source>
        <dbReference type="Proteomes" id="UP000542813"/>
    </source>
</evidence>
<dbReference type="GO" id="GO:0005524">
    <property type="term" value="F:ATP binding"/>
    <property type="evidence" value="ECO:0007669"/>
    <property type="project" value="UniProtKB-UniRule"/>
</dbReference>
<feature type="binding site" evidence="8">
    <location>
        <begin position="19"/>
        <end position="27"/>
    </location>
    <ligand>
        <name>ATP</name>
        <dbReference type="ChEBI" id="CHEBI:30616"/>
    </ligand>
</feature>
<dbReference type="InterPro" id="IPR003136">
    <property type="entry name" value="Cytidylate_kin"/>
</dbReference>
<evidence type="ECO:0000313" key="10">
    <source>
        <dbReference type="EMBL" id="MBB5789363.1"/>
    </source>
</evidence>